<accession>A0AAU8G116</accession>
<dbReference type="RefSeq" id="WP_353707613.1">
    <property type="nucleotide sequence ID" value="NZ_CP159290.1"/>
</dbReference>
<proteinExistence type="predicted"/>
<feature type="region of interest" description="Disordered" evidence="1">
    <location>
        <begin position="1"/>
        <end position="31"/>
    </location>
</feature>
<reference evidence="2" key="1">
    <citation type="submission" date="2024-06" db="EMBL/GenBank/DDBJ databases">
        <title>Complete genome sequence of the cellulolytic actinobacterium, Cellulosimicrobium ES-005.</title>
        <authorList>
            <person name="Matthews C.T."/>
            <person name="Underwood K.D."/>
            <person name="Ghanchi K.M."/>
            <person name="Fields S.D."/>
            <person name="Gardner S.G."/>
        </authorList>
    </citation>
    <scope>NUCLEOTIDE SEQUENCE</scope>
    <source>
        <strain evidence="2">ES-005</strain>
    </source>
</reference>
<feature type="compositionally biased region" description="Basic and acidic residues" evidence="1">
    <location>
        <begin position="122"/>
        <end position="135"/>
    </location>
</feature>
<evidence type="ECO:0000313" key="2">
    <source>
        <dbReference type="EMBL" id="XCH29315.1"/>
    </source>
</evidence>
<sequence>MPTENPAPESTGDPAPTGGGDGGQGFKAPTSQAEFDAMVKSRLERERAKFADYDELKAKAQQLDDSQQTTATRIAKLEKELESTRTTALRSRIQAKHGISDEDAELFLTAADEATLTKQAERLAETADDRRKNGNRDPLAGRTPSNPGGGPDAAKREWLRSVTERD</sequence>
<evidence type="ECO:0000256" key="1">
    <source>
        <dbReference type="SAM" id="MobiDB-lite"/>
    </source>
</evidence>
<gene>
    <name evidence="2" type="ORF">ABRQ22_17280</name>
</gene>
<feature type="region of interest" description="Disordered" evidence="1">
    <location>
        <begin position="122"/>
        <end position="166"/>
    </location>
</feature>
<protein>
    <recommendedName>
        <fullName evidence="3">Scaffolding protein</fullName>
    </recommendedName>
</protein>
<organism evidence="2">
    <name type="scientific">Cellulosimicrobium sp. ES-005</name>
    <dbReference type="NCBI Taxonomy" id="3163031"/>
    <lineage>
        <taxon>Bacteria</taxon>
        <taxon>Bacillati</taxon>
        <taxon>Actinomycetota</taxon>
        <taxon>Actinomycetes</taxon>
        <taxon>Micrococcales</taxon>
        <taxon>Promicromonosporaceae</taxon>
        <taxon>Cellulosimicrobium</taxon>
    </lineage>
</organism>
<name>A0AAU8G116_9MICO</name>
<feature type="compositionally biased region" description="Basic and acidic residues" evidence="1">
    <location>
        <begin position="153"/>
        <end position="166"/>
    </location>
</feature>
<evidence type="ECO:0008006" key="3">
    <source>
        <dbReference type="Google" id="ProtNLM"/>
    </source>
</evidence>
<dbReference type="AlphaFoldDB" id="A0AAU8G116"/>
<dbReference type="EMBL" id="CP159290">
    <property type="protein sequence ID" value="XCH29315.1"/>
    <property type="molecule type" value="Genomic_DNA"/>
</dbReference>